<dbReference type="SUPFAM" id="SSF53335">
    <property type="entry name" value="S-adenosyl-L-methionine-dependent methyltransferases"/>
    <property type="match status" value="1"/>
</dbReference>
<proteinExistence type="predicted"/>
<feature type="region of interest" description="Disordered" evidence="1">
    <location>
        <begin position="13"/>
        <end position="35"/>
    </location>
</feature>
<dbReference type="GO" id="GO:0032259">
    <property type="term" value="P:methylation"/>
    <property type="evidence" value="ECO:0007669"/>
    <property type="project" value="UniProtKB-KW"/>
</dbReference>
<organism evidence="3 4">
    <name type="scientific">Nitrococcus mobilis Nb-231</name>
    <dbReference type="NCBI Taxonomy" id="314278"/>
    <lineage>
        <taxon>Bacteria</taxon>
        <taxon>Pseudomonadati</taxon>
        <taxon>Pseudomonadota</taxon>
        <taxon>Gammaproteobacteria</taxon>
        <taxon>Chromatiales</taxon>
        <taxon>Ectothiorhodospiraceae</taxon>
        <taxon>Nitrococcus</taxon>
    </lineage>
</organism>
<dbReference type="InterPro" id="IPR029063">
    <property type="entry name" value="SAM-dependent_MTases_sf"/>
</dbReference>
<dbReference type="STRING" id="314278.NB231_07287"/>
<feature type="domain" description="Methyltransferase" evidence="2">
    <location>
        <begin position="109"/>
        <end position="186"/>
    </location>
</feature>
<keyword evidence="4" id="KW-1185">Reference proteome</keyword>
<dbReference type="EMBL" id="AAOF01000019">
    <property type="protein sequence ID" value="EAR20583.1"/>
    <property type="molecule type" value="Genomic_DNA"/>
</dbReference>
<comment type="caution">
    <text evidence="3">The sequence shown here is derived from an EMBL/GenBank/DDBJ whole genome shotgun (WGS) entry which is preliminary data.</text>
</comment>
<evidence type="ECO:0000313" key="3">
    <source>
        <dbReference type="EMBL" id="EAR20583.1"/>
    </source>
</evidence>
<dbReference type="eggNOG" id="COG4976">
    <property type="taxonomic scope" value="Bacteria"/>
</dbReference>
<dbReference type="Proteomes" id="UP000003374">
    <property type="component" value="Unassembled WGS sequence"/>
</dbReference>
<dbReference type="CDD" id="cd02440">
    <property type="entry name" value="AdoMet_MTases"/>
    <property type="match status" value="1"/>
</dbReference>
<evidence type="ECO:0000313" key="4">
    <source>
        <dbReference type="Proteomes" id="UP000003374"/>
    </source>
</evidence>
<evidence type="ECO:0000259" key="2">
    <source>
        <dbReference type="Pfam" id="PF13649"/>
    </source>
</evidence>
<evidence type="ECO:0000256" key="1">
    <source>
        <dbReference type="SAM" id="MobiDB-lite"/>
    </source>
</evidence>
<dbReference type="GO" id="GO:0008168">
    <property type="term" value="F:methyltransferase activity"/>
    <property type="evidence" value="ECO:0007669"/>
    <property type="project" value="UniProtKB-KW"/>
</dbReference>
<reference evidence="3 4" key="1">
    <citation type="submission" date="2006-02" db="EMBL/GenBank/DDBJ databases">
        <authorList>
            <person name="Waterbury J."/>
            <person name="Ferriera S."/>
            <person name="Johnson J."/>
            <person name="Kravitz S."/>
            <person name="Halpern A."/>
            <person name="Remington K."/>
            <person name="Beeson K."/>
            <person name="Tran B."/>
            <person name="Rogers Y.-H."/>
            <person name="Friedman R."/>
            <person name="Venter J.C."/>
        </authorList>
    </citation>
    <scope>NUCLEOTIDE SEQUENCE [LARGE SCALE GENOMIC DNA]</scope>
    <source>
        <strain evidence="3 4">Nb-231</strain>
    </source>
</reference>
<accession>A4BUL7</accession>
<gene>
    <name evidence="3" type="ORF">NB231_07287</name>
</gene>
<sequence>MIVETAIDAAKVGLRQGGKPPWQGSPPHEMDSTAEPALHHTPVAPQAKMTAALRDSKVEHSVTVTATWRAGSSRSAAQEGPVNKPPVHAVAPEPWVVRFATQIPPGQRVLDLACGHGRHTHFFLERGHPVTAVDIDLSRLAKRPAHPRLEAIEADLEHGPWPLEQRRFAAVVVTNYLWRPILPNIVASVEDGGALLYETFARGQERFGKPTNPAFLLEPGELLEAVRGQLIVHAYEHGEFPVPNGCRAVRQRLYARRAST</sequence>
<keyword evidence="3" id="KW-0489">Methyltransferase</keyword>
<dbReference type="AlphaFoldDB" id="A4BUL7"/>
<keyword evidence="3" id="KW-0808">Transferase</keyword>
<dbReference type="InterPro" id="IPR041698">
    <property type="entry name" value="Methyltransf_25"/>
</dbReference>
<dbReference type="Gene3D" id="3.40.50.150">
    <property type="entry name" value="Vaccinia Virus protein VP39"/>
    <property type="match status" value="1"/>
</dbReference>
<protein>
    <submittedName>
        <fullName evidence="3">Methyltransferase</fullName>
    </submittedName>
</protein>
<dbReference type="HOGENOM" id="CLU_1068885_0_0_6"/>
<dbReference type="Pfam" id="PF13649">
    <property type="entry name" value="Methyltransf_25"/>
    <property type="match status" value="1"/>
</dbReference>
<name>A4BUL7_9GAMM</name>